<keyword evidence="7" id="KW-0134">Cell wall</keyword>
<feature type="region of interest" description="Disordered" evidence="21">
    <location>
        <begin position="1"/>
        <end position="110"/>
    </location>
</feature>
<dbReference type="EC" id="3.2.1.39" evidence="5"/>
<evidence type="ECO:0000256" key="19">
    <source>
        <dbReference type="ARBA" id="ARBA00043078"/>
    </source>
</evidence>
<dbReference type="AlphaFoldDB" id="A0A9P7YY55"/>
<dbReference type="InterPro" id="IPR000490">
    <property type="entry name" value="Glyco_hydro_17"/>
</dbReference>
<evidence type="ECO:0000256" key="1">
    <source>
        <dbReference type="ARBA" id="ARBA00000382"/>
    </source>
</evidence>
<evidence type="ECO:0000256" key="21">
    <source>
        <dbReference type="SAM" id="MobiDB-lite"/>
    </source>
</evidence>
<protein>
    <recommendedName>
        <fullName evidence="5">glucan endo-1,3-beta-D-glucosidase</fullName>
        <ecNumber evidence="5">3.2.1.39</ecNumber>
    </recommendedName>
    <alternativeName>
        <fullName evidence="19">Endo-1,3-beta-glucanase btgC</fullName>
    </alternativeName>
    <alternativeName>
        <fullName evidence="18">Laminarinase btgC</fullName>
    </alternativeName>
</protein>
<dbReference type="PANTHER" id="PTHR16631:SF17">
    <property type="entry name" value="GLUCAN ENDO-1,3-BETA-GLUCOSIDASE BTGC"/>
    <property type="match status" value="1"/>
</dbReference>
<dbReference type="InterPro" id="IPR017853">
    <property type="entry name" value="GH"/>
</dbReference>
<comment type="similarity">
    <text evidence="4 20">Belongs to the glycosyl hydrolase 17 family.</text>
</comment>
<proteinExistence type="inferred from homology"/>
<dbReference type="Proteomes" id="UP000887226">
    <property type="component" value="Unassembled WGS sequence"/>
</dbReference>
<organism evidence="23 24">
    <name type="scientific">Calycina marina</name>
    <dbReference type="NCBI Taxonomy" id="1763456"/>
    <lineage>
        <taxon>Eukaryota</taxon>
        <taxon>Fungi</taxon>
        <taxon>Dikarya</taxon>
        <taxon>Ascomycota</taxon>
        <taxon>Pezizomycotina</taxon>
        <taxon>Leotiomycetes</taxon>
        <taxon>Helotiales</taxon>
        <taxon>Pezizellaceae</taxon>
        <taxon>Calycina</taxon>
    </lineage>
</organism>
<evidence type="ECO:0000256" key="6">
    <source>
        <dbReference type="ARBA" id="ARBA00022475"/>
    </source>
</evidence>
<gene>
    <name evidence="23" type="ORF">BJ878DRAFT_518615</name>
</gene>
<dbReference type="GO" id="GO:0009277">
    <property type="term" value="C:fungal-type cell wall"/>
    <property type="evidence" value="ECO:0007669"/>
    <property type="project" value="TreeGrafter"/>
</dbReference>
<keyword evidence="8" id="KW-0964">Secreted</keyword>
<dbReference type="FunFam" id="3.20.20.80:FF:000151">
    <property type="entry name" value="Glucan endo-1,3-beta-glucosidase btgC"/>
    <property type="match status" value="1"/>
</dbReference>
<keyword evidence="13" id="KW-0325">Glycoprotein</keyword>
<comment type="function">
    <text evidence="17">Glucanases play a role in cell expansion during growth, in cell-cell fusion during mating, and in spore release during sporulation. This enzyme may be involved in beta-glucan degradation. Active on laminarin and lichenan.</text>
</comment>
<dbReference type="GO" id="GO:0042973">
    <property type="term" value="F:glucan endo-1,3-beta-D-glucosidase activity"/>
    <property type="evidence" value="ECO:0007669"/>
    <property type="project" value="UniProtKB-EC"/>
</dbReference>
<feature type="compositionally biased region" description="Polar residues" evidence="21">
    <location>
        <begin position="33"/>
        <end position="59"/>
    </location>
</feature>
<dbReference type="InterPro" id="IPR050732">
    <property type="entry name" value="Beta-glucan_modifiers"/>
</dbReference>
<keyword evidence="11" id="KW-0735">Signal-anchor</keyword>
<evidence type="ECO:0000256" key="8">
    <source>
        <dbReference type="ARBA" id="ARBA00022525"/>
    </source>
</evidence>
<evidence type="ECO:0000256" key="20">
    <source>
        <dbReference type="RuleBase" id="RU004335"/>
    </source>
</evidence>
<evidence type="ECO:0000256" key="22">
    <source>
        <dbReference type="SAM" id="Phobius"/>
    </source>
</evidence>
<keyword evidence="14" id="KW-0119">Carbohydrate metabolism</keyword>
<keyword evidence="6" id="KW-1003">Cell membrane</keyword>
<keyword evidence="12 22" id="KW-0472">Membrane</keyword>
<evidence type="ECO:0000256" key="18">
    <source>
        <dbReference type="ARBA" id="ARBA00042373"/>
    </source>
</evidence>
<comment type="catalytic activity">
    <reaction evidence="1">
        <text>Hydrolysis of (1-&gt;3)-beta-D-glucosidic linkages in (1-&gt;3)-beta-D-glucans.</text>
        <dbReference type="EC" id="3.2.1.39"/>
    </reaction>
</comment>
<dbReference type="GO" id="GO:0071555">
    <property type="term" value="P:cell wall organization"/>
    <property type="evidence" value="ECO:0007669"/>
    <property type="project" value="UniProtKB-KW"/>
</dbReference>
<evidence type="ECO:0000313" key="24">
    <source>
        <dbReference type="Proteomes" id="UP000887226"/>
    </source>
</evidence>
<evidence type="ECO:0000256" key="3">
    <source>
        <dbReference type="ARBA" id="ARBA00004401"/>
    </source>
</evidence>
<evidence type="ECO:0000256" key="10">
    <source>
        <dbReference type="ARBA" id="ARBA00022801"/>
    </source>
</evidence>
<keyword evidence="16" id="KW-0624">Polysaccharide degradation</keyword>
<keyword evidence="24" id="KW-1185">Reference proteome</keyword>
<keyword evidence="15" id="KW-0961">Cell wall biogenesis/degradation</keyword>
<dbReference type="OrthoDB" id="68336at2759"/>
<evidence type="ECO:0000256" key="5">
    <source>
        <dbReference type="ARBA" id="ARBA00012780"/>
    </source>
</evidence>
<keyword evidence="22" id="KW-0812">Transmembrane</keyword>
<dbReference type="GO" id="GO:0009986">
    <property type="term" value="C:cell surface"/>
    <property type="evidence" value="ECO:0007669"/>
    <property type="project" value="TreeGrafter"/>
</dbReference>
<comment type="caution">
    <text evidence="23">The sequence shown here is derived from an EMBL/GenBank/DDBJ whole genome shotgun (WGS) entry which is preliminary data.</text>
</comment>
<reference evidence="23" key="1">
    <citation type="journal article" date="2021" name="IMA Fungus">
        <title>Genomic characterization of three marine fungi, including Emericellopsis atlantica sp. nov. with signatures of a generalist lifestyle and marine biomass degradation.</title>
        <authorList>
            <person name="Hagestad O.C."/>
            <person name="Hou L."/>
            <person name="Andersen J.H."/>
            <person name="Hansen E.H."/>
            <person name="Altermark B."/>
            <person name="Li C."/>
            <person name="Kuhnert E."/>
            <person name="Cox R.J."/>
            <person name="Crous P.W."/>
            <person name="Spatafora J.W."/>
            <person name="Lail K."/>
            <person name="Amirebrahimi M."/>
            <person name="Lipzen A."/>
            <person name="Pangilinan J."/>
            <person name="Andreopoulos W."/>
            <person name="Hayes R.D."/>
            <person name="Ng V."/>
            <person name="Grigoriev I.V."/>
            <person name="Jackson S.A."/>
            <person name="Sutton T.D.S."/>
            <person name="Dobson A.D.W."/>
            <person name="Rama T."/>
        </authorList>
    </citation>
    <scope>NUCLEOTIDE SEQUENCE</scope>
    <source>
        <strain evidence="23">TRa3180A</strain>
    </source>
</reference>
<accession>A0A9P7YY55</accession>
<evidence type="ECO:0000256" key="13">
    <source>
        <dbReference type="ARBA" id="ARBA00023180"/>
    </source>
</evidence>
<dbReference type="PANTHER" id="PTHR16631">
    <property type="entry name" value="GLUCAN 1,3-BETA-GLUCOSIDASE"/>
    <property type="match status" value="1"/>
</dbReference>
<evidence type="ECO:0000256" key="4">
    <source>
        <dbReference type="ARBA" id="ARBA00008773"/>
    </source>
</evidence>
<evidence type="ECO:0000256" key="14">
    <source>
        <dbReference type="ARBA" id="ARBA00023277"/>
    </source>
</evidence>
<evidence type="ECO:0000256" key="16">
    <source>
        <dbReference type="ARBA" id="ARBA00023326"/>
    </source>
</evidence>
<dbReference type="GO" id="GO:0005576">
    <property type="term" value="C:extracellular region"/>
    <property type="evidence" value="ECO:0007669"/>
    <property type="project" value="TreeGrafter"/>
</dbReference>
<dbReference type="Gene3D" id="3.20.20.80">
    <property type="entry name" value="Glycosidases"/>
    <property type="match status" value="2"/>
</dbReference>
<evidence type="ECO:0000256" key="17">
    <source>
        <dbReference type="ARBA" id="ARBA00037649"/>
    </source>
</evidence>
<evidence type="ECO:0000256" key="15">
    <source>
        <dbReference type="ARBA" id="ARBA00023316"/>
    </source>
</evidence>
<dbReference type="EMBL" id="MU254147">
    <property type="protein sequence ID" value="KAG9241852.1"/>
    <property type="molecule type" value="Genomic_DNA"/>
</dbReference>
<feature type="compositionally biased region" description="Polar residues" evidence="21">
    <location>
        <begin position="76"/>
        <end position="87"/>
    </location>
</feature>
<name>A0A9P7YY55_9HELO</name>
<sequence length="738" mass="80683">MSRRYHYEGAEDLSQSQPLQSREPRSPRKPVASRTSPTRSPRATSYTSESISPLQTDAPTYQRYPPQAYSPPLTPTKRSAPSPNIPHSQPRASRRQSQSTRQSPTRDVPPAVLAHQYSVYSNVTARADNFSDQAAFGIIGVARSVVDQRARESGIEVMRNTSDYDNAEELYMDDYDTQYRNESHFTDHYGRPMQRNDPSQSSLAPLSAAAFPPSMAAPRSPSSVSRTPPQSSRANSEPYVDNPYQQVDRRYSRNLDPTLATDFDPNSIEDDGDDGLEYRNGQMSSMLNLGKQSDRSAPGSAAAGAPSGGVFGALGGLVGNGSKSGTTYDAVNSPSYAAYKGTEAYNLGPEPEKSAWLSKQSTGSKRLRWIVGVLAVIFVIGAVVGGVLGSILTKKSSPSSTTQGLSASTDTAANGDLTKDSAEIVKLLNNKNIHKVFPGIDYTPMYTQYPGCLSYPASQNNVTRDLAVISQMTNVIRLYGTDCNQTELVIHAIDQLGLKDDLKVWMGIWIDTNDTTNSRQIEQAYKIFDSYGADSFIGVIVGNEVLYREDKTEAQMVQYISDVRSNLTSRNIDIKVASSDLGDNWAKVPTFAAEVDIVMSNIHPFFAGVLATDAAAWTYDFWQVNDIPVKTGDSNHIIAETGWPSQGGTDCGAATNCTVGSVAGITEMNSFMDDWVCDALTNNTNYFWFEAFDEPWKISFNEPGKEWEDQWGLFDVNRNLKTGVVIPDCGGKTVTALT</sequence>
<dbReference type="Pfam" id="PF00332">
    <property type="entry name" value="Glyco_hydro_17"/>
    <property type="match status" value="1"/>
</dbReference>
<feature type="compositionally biased region" description="Low complexity" evidence="21">
    <location>
        <begin position="198"/>
        <end position="232"/>
    </location>
</feature>
<dbReference type="SUPFAM" id="SSF51445">
    <property type="entry name" value="(Trans)glycosidases"/>
    <property type="match status" value="1"/>
</dbReference>
<dbReference type="GO" id="GO:0005886">
    <property type="term" value="C:plasma membrane"/>
    <property type="evidence" value="ECO:0007669"/>
    <property type="project" value="UniProtKB-SubCell"/>
</dbReference>
<evidence type="ECO:0000313" key="23">
    <source>
        <dbReference type="EMBL" id="KAG9241852.1"/>
    </source>
</evidence>
<dbReference type="GO" id="GO:0000272">
    <property type="term" value="P:polysaccharide catabolic process"/>
    <property type="evidence" value="ECO:0007669"/>
    <property type="project" value="UniProtKB-KW"/>
</dbReference>
<keyword evidence="9" id="KW-0732">Signal</keyword>
<feature type="transmembrane region" description="Helical" evidence="22">
    <location>
        <begin position="369"/>
        <end position="392"/>
    </location>
</feature>
<evidence type="ECO:0000256" key="11">
    <source>
        <dbReference type="ARBA" id="ARBA00022968"/>
    </source>
</evidence>
<evidence type="ECO:0000256" key="12">
    <source>
        <dbReference type="ARBA" id="ARBA00023136"/>
    </source>
</evidence>
<evidence type="ECO:0000256" key="2">
    <source>
        <dbReference type="ARBA" id="ARBA00004191"/>
    </source>
</evidence>
<keyword evidence="22" id="KW-1133">Transmembrane helix</keyword>
<feature type="region of interest" description="Disordered" evidence="21">
    <location>
        <begin position="185"/>
        <end position="280"/>
    </location>
</feature>
<keyword evidence="10 23" id="KW-0378">Hydrolase</keyword>
<evidence type="ECO:0000256" key="9">
    <source>
        <dbReference type="ARBA" id="ARBA00022729"/>
    </source>
</evidence>
<feature type="compositionally biased region" description="Low complexity" evidence="21">
    <location>
        <begin position="88"/>
        <end position="106"/>
    </location>
</feature>
<comment type="subcellular location">
    <subcellularLocation>
        <location evidence="3">Cell membrane</location>
        <topology evidence="3">Single-pass type II membrane protein</topology>
    </subcellularLocation>
    <subcellularLocation>
        <location evidence="2">Secreted</location>
        <location evidence="2">Cell wall</location>
    </subcellularLocation>
</comment>
<evidence type="ECO:0000256" key="7">
    <source>
        <dbReference type="ARBA" id="ARBA00022512"/>
    </source>
</evidence>